<comment type="caution">
    <text evidence="2">The sequence shown here is derived from an EMBL/GenBank/DDBJ whole genome shotgun (WGS) entry which is preliminary data.</text>
</comment>
<gene>
    <name evidence="2" type="ORF">TNCV_2842071</name>
</gene>
<dbReference type="Proteomes" id="UP000887159">
    <property type="component" value="Unassembled WGS sequence"/>
</dbReference>
<feature type="compositionally biased region" description="Basic residues" evidence="1">
    <location>
        <begin position="1"/>
        <end position="24"/>
    </location>
</feature>
<evidence type="ECO:0000313" key="2">
    <source>
        <dbReference type="EMBL" id="GFX97647.1"/>
    </source>
</evidence>
<accession>A0A8X6RZ65</accession>
<organism evidence="2 3">
    <name type="scientific">Trichonephila clavipes</name>
    <name type="common">Golden silk orbweaver</name>
    <name type="synonym">Nephila clavipes</name>
    <dbReference type="NCBI Taxonomy" id="2585209"/>
    <lineage>
        <taxon>Eukaryota</taxon>
        <taxon>Metazoa</taxon>
        <taxon>Ecdysozoa</taxon>
        <taxon>Arthropoda</taxon>
        <taxon>Chelicerata</taxon>
        <taxon>Arachnida</taxon>
        <taxon>Araneae</taxon>
        <taxon>Araneomorphae</taxon>
        <taxon>Entelegynae</taxon>
        <taxon>Araneoidea</taxon>
        <taxon>Nephilidae</taxon>
        <taxon>Trichonephila</taxon>
    </lineage>
</organism>
<feature type="region of interest" description="Disordered" evidence="1">
    <location>
        <begin position="1"/>
        <end position="25"/>
    </location>
</feature>
<reference evidence="2" key="1">
    <citation type="submission" date="2020-08" db="EMBL/GenBank/DDBJ databases">
        <title>Multicomponent nature underlies the extraordinary mechanical properties of spider dragline silk.</title>
        <authorList>
            <person name="Kono N."/>
            <person name="Nakamura H."/>
            <person name="Mori M."/>
            <person name="Yoshida Y."/>
            <person name="Ohtoshi R."/>
            <person name="Malay A.D."/>
            <person name="Moran D.A.P."/>
            <person name="Tomita M."/>
            <person name="Numata K."/>
            <person name="Arakawa K."/>
        </authorList>
    </citation>
    <scope>NUCLEOTIDE SEQUENCE</scope>
</reference>
<evidence type="ECO:0000313" key="3">
    <source>
        <dbReference type="Proteomes" id="UP000887159"/>
    </source>
</evidence>
<evidence type="ECO:0000256" key="1">
    <source>
        <dbReference type="SAM" id="MobiDB-lite"/>
    </source>
</evidence>
<keyword evidence="3" id="KW-1185">Reference proteome</keyword>
<name>A0A8X6RZ65_TRICX</name>
<dbReference type="EMBL" id="BMAU01021198">
    <property type="protein sequence ID" value="GFX97647.1"/>
    <property type="molecule type" value="Genomic_DNA"/>
</dbReference>
<dbReference type="AlphaFoldDB" id="A0A8X6RZ65"/>
<sequence>MGKQRRSRPKVVKKTSRKERRSKGCGREFQYHPKLLYRVQNQCGDANATVQQLLTTVSPNSNPTIVMLQTEAGFISKHNIIPFRCSCPPFITPLAAPVDSSQENDGPIYLLKTTTSPLNLTPISEAVVEVPKTLPKEESGDGSSAGNSARIQGYSITEEEAALILLQLRNKNFDPDESHRGEEIAVSPIMLTVARILLELQYYEI</sequence>
<protein>
    <submittedName>
        <fullName evidence="2">Uncharacterized protein</fullName>
    </submittedName>
</protein>
<proteinExistence type="predicted"/>